<dbReference type="HAMAP" id="MF_01008">
    <property type="entry name" value="MraZ"/>
    <property type="match status" value="1"/>
</dbReference>
<comment type="subunit">
    <text evidence="7">Forms oligomers.</text>
</comment>
<comment type="subcellular location">
    <subcellularLocation>
        <location evidence="7">Cytoplasm</location>
        <location evidence="7">Nucleoid</location>
    </subcellularLocation>
</comment>
<dbReference type="GO" id="GO:0000976">
    <property type="term" value="F:transcription cis-regulatory region binding"/>
    <property type="evidence" value="ECO:0007669"/>
    <property type="project" value="TreeGrafter"/>
</dbReference>
<feature type="domain" description="SpoVT-AbrB" evidence="8">
    <location>
        <begin position="10"/>
        <end position="71"/>
    </location>
</feature>
<keyword evidence="5 7" id="KW-0238">DNA-binding</keyword>
<evidence type="ECO:0000256" key="2">
    <source>
        <dbReference type="ARBA" id="ARBA00022490"/>
    </source>
</evidence>
<protein>
    <recommendedName>
        <fullName evidence="1 7">Transcriptional regulator MraZ</fullName>
    </recommendedName>
</protein>
<dbReference type="PANTHER" id="PTHR34701">
    <property type="entry name" value="TRANSCRIPTIONAL REGULATOR MRAZ"/>
    <property type="match status" value="1"/>
</dbReference>
<dbReference type="OrthoDB" id="9807753at2"/>
<keyword evidence="10" id="KW-1185">Reference proteome</keyword>
<dbReference type="GO" id="GO:0003700">
    <property type="term" value="F:DNA-binding transcription factor activity"/>
    <property type="evidence" value="ECO:0007669"/>
    <property type="project" value="UniProtKB-UniRule"/>
</dbReference>
<dbReference type="Pfam" id="PF02381">
    <property type="entry name" value="MraZ"/>
    <property type="match status" value="2"/>
</dbReference>
<feature type="domain" description="SpoVT-AbrB" evidence="8">
    <location>
        <begin position="99"/>
        <end position="142"/>
    </location>
</feature>
<evidence type="ECO:0000259" key="8">
    <source>
        <dbReference type="PROSITE" id="PS51740"/>
    </source>
</evidence>
<evidence type="ECO:0000256" key="6">
    <source>
        <dbReference type="ARBA" id="ARBA00023163"/>
    </source>
</evidence>
<keyword evidence="3" id="KW-0677">Repeat</keyword>
<evidence type="ECO:0000313" key="9">
    <source>
        <dbReference type="EMBL" id="KUF09170.1"/>
    </source>
</evidence>
<dbReference type="InterPro" id="IPR020603">
    <property type="entry name" value="MraZ_dom"/>
</dbReference>
<reference evidence="9 10" key="1">
    <citation type="submission" date="2015-12" db="EMBL/GenBank/DDBJ databases">
        <authorList>
            <person name="Shamseldin A."/>
            <person name="Moawad H."/>
            <person name="Abd El-Rahim W.M."/>
            <person name="Sadowsky M.J."/>
        </authorList>
    </citation>
    <scope>NUCLEOTIDE SEQUENCE [LARGE SCALE GENOMIC DNA]</scope>
    <source>
        <strain evidence="9 10">SJ5A-1</strain>
    </source>
</reference>
<evidence type="ECO:0000256" key="1">
    <source>
        <dbReference type="ARBA" id="ARBA00013860"/>
    </source>
</evidence>
<keyword evidence="4 7" id="KW-0805">Transcription regulation</keyword>
<keyword evidence="2 7" id="KW-0963">Cytoplasm</keyword>
<dbReference type="PROSITE" id="PS51740">
    <property type="entry name" value="SPOVT_ABRB"/>
    <property type="match status" value="2"/>
</dbReference>
<evidence type="ECO:0000256" key="7">
    <source>
        <dbReference type="HAMAP-Rule" id="MF_01008"/>
    </source>
</evidence>
<dbReference type="EMBL" id="LPXO01000016">
    <property type="protein sequence ID" value="KUF09170.1"/>
    <property type="molecule type" value="Genomic_DNA"/>
</dbReference>
<gene>
    <name evidence="7" type="primary">mraZ</name>
    <name evidence="9" type="ORF">AVJ23_19025</name>
</gene>
<dbReference type="Gene3D" id="3.40.1550.20">
    <property type="entry name" value="Transcriptional regulator MraZ domain"/>
    <property type="match status" value="1"/>
</dbReference>
<dbReference type="AlphaFoldDB" id="A0A0W7WF41"/>
<dbReference type="STRING" id="1685382.AVJ23_19025"/>
<dbReference type="Proteomes" id="UP000054396">
    <property type="component" value="Unassembled WGS sequence"/>
</dbReference>
<evidence type="ECO:0000256" key="4">
    <source>
        <dbReference type="ARBA" id="ARBA00023015"/>
    </source>
</evidence>
<sequence length="172" mass="19892">MSRRLRFRGEHRLKVDTKGRMSIPASFRRVLEAGDPDWDPASKEKEYANPGLVMVYGNPRLDHFECYTIEEMERIEDRIDRMKSGPRKTALTKIFSAGSTNTSIDETGRIVIPAKLRERFGIEGEAWAVASLNKFQIWSAERYKPTDVVEMEDLPEELPDDPMEWLDEAEDL</sequence>
<dbReference type="SUPFAM" id="SSF89447">
    <property type="entry name" value="AbrB/MazE/MraZ-like"/>
    <property type="match status" value="1"/>
</dbReference>
<dbReference type="GO" id="GO:0005737">
    <property type="term" value="C:cytoplasm"/>
    <property type="evidence" value="ECO:0007669"/>
    <property type="project" value="UniProtKB-UniRule"/>
</dbReference>
<comment type="caution">
    <text evidence="9">The sequence shown here is derived from an EMBL/GenBank/DDBJ whole genome shotgun (WGS) entry which is preliminary data.</text>
</comment>
<dbReference type="CDD" id="cd16320">
    <property type="entry name" value="MraZ_N"/>
    <property type="match status" value="1"/>
</dbReference>
<dbReference type="InterPro" id="IPR035644">
    <property type="entry name" value="MraZ_C"/>
</dbReference>
<dbReference type="CDD" id="cd16321">
    <property type="entry name" value="MraZ_C"/>
    <property type="match status" value="1"/>
</dbReference>
<dbReference type="PANTHER" id="PTHR34701:SF1">
    <property type="entry name" value="TRANSCRIPTIONAL REGULATOR MRAZ"/>
    <property type="match status" value="1"/>
</dbReference>
<dbReference type="InterPro" id="IPR035642">
    <property type="entry name" value="MraZ_N"/>
</dbReference>
<accession>A0A0W7WF41</accession>
<dbReference type="InterPro" id="IPR003444">
    <property type="entry name" value="MraZ"/>
</dbReference>
<evidence type="ECO:0000256" key="5">
    <source>
        <dbReference type="ARBA" id="ARBA00023125"/>
    </source>
</evidence>
<dbReference type="InterPro" id="IPR037914">
    <property type="entry name" value="SpoVT-AbrB_sf"/>
</dbReference>
<dbReference type="GO" id="GO:0009295">
    <property type="term" value="C:nucleoid"/>
    <property type="evidence" value="ECO:0007669"/>
    <property type="project" value="UniProtKB-SubCell"/>
</dbReference>
<keyword evidence="6 7" id="KW-0804">Transcription</keyword>
<name>A0A0W7WF41_9RHOB</name>
<evidence type="ECO:0000256" key="3">
    <source>
        <dbReference type="ARBA" id="ARBA00022737"/>
    </source>
</evidence>
<dbReference type="InterPro" id="IPR007159">
    <property type="entry name" value="SpoVT-AbrB_dom"/>
</dbReference>
<evidence type="ECO:0000313" key="10">
    <source>
        <dbReference type="Proteomes" id="UP000054396"/>
    </source>
</evidence>
<proteinExistence type="inferred from homology"/>
<organism evidence="9 10">
    <name type="scientific">Pseudoponticoccus marisrubri</name>
    <dbReference type="NCBI Taxonomy" id="1685382"/>
    <lineage>
        <taxon>Bacteria</taxon>
        <taxon>Pseudomonadati</taxon>
        <taxon>Pseudomonadota</taxon>
        <taxon>Alphaproteobacteria</taxon>
        <taxon>Rhodobacterales</taxon>
        <taxon>Roseobacteraceae</taxon>
        <taxon>Pseudoponticoccus</taxon>
    </lineage>
</organism>
<dbReference type="GO" id="GO:2000143">
    <property type="term" value="P:negative regulation of DNA-templated transcription initiation"/>
    <property type="evidence" value="ECO:0007669"/>
    <property type="project" value="TreeGrafter"/>
</dbReference>
<dbReference type="InterPro" id="IPR038619">
    <property type="entry name" value="MraZ_sf"/>
</dbReference>
<comment type="similarity">
    <text evidence="7">Belongs to the MraZ family.</text>
</comment>